<dbReference type="EMBL" id="HACA01016169">
    <property type="protein sequence ID" value="CDW33530.1"/>
    <property type="molecule type" value="Transcribed_RNA"/>
</dbReference>
<reference evidence="1" key="1">
    <citation type="submission" date="2014-05" db="EMBL/GenBank/DDBJ databases">
        <authorList>
            <person name="Chronopoulou M."/>
        </authorList>
    </citation>
    <scope>NUCLEOTIDE SEQUENCE</scope>
    <source>
        <tissue evidence="1">Whole organism</tissue>
    </source>
</reference>
<evidence type="ECO:0000313" key="1">
    <source>
        <dbReference type="EMBL" id="CDW33530.1"/>
    </source>
</evidence>
<name>A0A0K2U660_LEPSM</name>
<sequence length="140" mass="15638">SSWLYFFGRIILHGLCRSVVLFRGLVRLRLINGFDIPVHLFAHFFFLCISCCRCGCCHCCGIVVCCCICGSSSRGCCGSRSGGRGVSGCRCRCGSSCVGWVFVFVWDQLRFIRLGISVRDSLIDIYSVFFWFVLVGLICN</sequence>
<organism evidence="1">
    <name type="scientific">Lepeophtheirus salmonis</name>
    <name type="common">Salmon louse</name>
    <name type="synonym">Caligus salmonis</name>
    <dbReference type="NCBI Taxonomy" id="72036"/>
    <lineage>
        <taxon>Eukaryota</taxon>
        <taxon>Metazoa</taxon>
        <taxon>Ecdysozoa</taxon>
        <taxon>Arthropoda</taxon>
        <taxon>Crustacea</taxon>
        <taxon>Multicrustacea</taxon>
        <taxon>Hexanauplia</taxon>
        <taxon>Copepoda</taxon>
        <taxon>Siphonostomatoida</taxon>
        <taxon>Caligidae</taxon>
        <taxon>Lepeophtheirus</taxon>
    </lineage>
</organism>
<protein>
    <submittedName>
        <fullName evidence="1">Uncharacterized protein</fullName>
    </submittedName>
</protein>
<dbReference type="AlphaFoldDB" id="A0A0K2U660"/>
<accession>A0A0K2U660</accession>
<feature type="non-terminal residue" evidence="1">
    <location>
        <position position="1"/>
    </location>
</feature>
<proteinExistence type="predicted"/>